<evidence type="ECO:0000313" key="2">
    <source>
        <dbReference type="EMBL" id="PAV24005.1"/>
    </source>
</evidence>
<evidence type="ECO:0000313" key="3">
    <source>
        <dbReference type="Proteomes" id="UP000217199"/>
    </source>
</evidence>
<comment type="caution">
    <text evidence="2">The sequence shown here is derived from an EMBL/GenBank/DDBJ whole genome shotgun (WGS) entry which is preliminary data.</text>
</comment>
<dbReference type="CDD" id="cd00590">
    <property type="entry name" value="RRM_SF"/>
    <property type="match status" value="1"/>
</dbReference>
<proteinExistence type="predicted"/>
<dbReference type="Proteomes" id="UP000217199">
    <property type="component" value="Unassembled WGS sequence"/>
</dbReference>
<reference evidence="2 3" key="1">
    <citation type="journal article" date="2017" name="Mol. Ecol.">
        <title>Comparative and population genomic landscape of Phellinus noxius: A hypervariable fungus causing root rot in trees.</title>
        <authorList>
            <person name="Chung C.L."/>
            <person name="Lee T.J."/>
            <person name="Akiba M."/>
            <person name="Lee H.H."/>
            <person name="Kuo T.H."/>
            <person name="Liu D."/>
            <person name="Ke H.M."/>
            <person name="Yokoi T."/>
            <person name="Roa M.B."/>
            <person name="Lu M.J."/>
            <person name="Chang Y.Y."/>
            <person name="Ann P.J."/>
            <person name="Tsai J.N."/>
            <person name="Chen C.Y."/>
            <person name="Tzean S.S."/>
            <person name="Ota Y."/>
            <person name="Hattori T."/>
            <person name="Sahashi N."/>
            <person name="Liou R.F."/>
            <person name="Kikuchi T."/>
            <person name="Tsai I.J."/>
        </authorList>
    </citation>
    <scope>NUCLEOTIDE SEQUENCE [LARGE SCALE GENOMIC DNA]</scope>
    <source>
        <strain evidence="2 3">FFPRI411160</strain>
    </source>
</reference>
<accession>A0A286UX18</accession>
<evidence type="ECO:0000256" key="1">
    <source>
        <dbReference type="SAM" id="MobiDB-lite"/>
    </source>
</evidence>
<dbReference type="AlphaFoldDB" id="A0A286UX18"/>
<gene>
    <name evidence="2" type="ORF">PNOK_0107300</name>
</gene>
<feature type="compositionally biased region" description="Low complexity" evidence="1">
    <location>
        <begin position="138"/>
        <end position="155"/>
    </location>
</feature>
<sequence>MMMSCTLRNTRSFKSTFRNVPRQCSTRSVHTSPTESTEDLVLERPNRWGRNDDGKVFIDGLPRSATPADILRLTRQLGGKEQGKLSNITAVQIEYNRCIPTGRALVHTSGGSPRRTSEVLRETQMTTIPLRSYIRNEPSSSSSSTFPSSSSSLFLRRTRGVQGRAEAAERGVQEGNGPGAGVNARGQDVVVWGLPVNVKSEQLRHYLRRLGLVQNASNGEPACEVIHIQHPNTKRVSNVSKHLIRLKNPSEAQALVRRLHMTYYMPDVWGKKFLLNTRVVY</sequence>
<dbReference type="OrthoDB" id="5541797at2759"/>
<protein>
    <submittedName>
        <fullName evidence="2">RNA recognition motif domain-containing</fullName>
    </submittedName>
</protein>
<feature type="region of interest" description="Disordered" evidence="1">
    <location>
        <begin position="135"/>
        <end position="180"/>
    </location>
</feature>
<dbReference type="EMBL" id="NBII01000001">
    <property type="protein sequence ID" value="PAV24005.1"/>
    <property type="molecule type" value="Genomic_DNA"/>
</dbReference>
<dbReference type="InParanoid" id="A0A286UX18"/>
<organism evidence="2 3">
    <name type="scientific">Pyrrhoderma noxium</name>
    <dbReference type="NCBI Taxonomy" id="2282107"/>
    <lineage>
        <taxon>Eukaryota</taxon>
        <taxon>Fungi</taxon>
        <taxon>Dikarya</taxon>
        <taxon>Basidiomycota</taxon>
        <taxon>Agaricomycotina</taxon>
        <taxon>Agaricomycetes</taxon>
        <taxon>Hymenochaetales</taxon>
        <taxon>Hymenochaetaceae</taxon>
        <taxon>Pyrrhoderma</taxon>
    </lineage>
</organism>
<keyword evidence="3" id="KW-1185">Reference proteome</keyword>
<name>A0A286UX18_9AGAM</name>